<evidence type="ECO:0000256" key="1">
    <source>
        <dbReference type="ARBA" id="ARBA00006525"/>
    </source>
</evidence>
<evidence type="ECO:0000259" key="2">
    <source>
        <dbReference type="Pfam" id="PF02481"/>
    </source>
</evidence>
<dbReference type="AlphaFoldDB" id="A0A0G1GSA9"/>
<sequence length="299" mass="32416">MFYGVSIIFVYMTIMVPTEVVDFPPWTGSIKGLPENLYVRGTLPPDLCKKGLGIVGSRRISPYGIRVLRELLYFLKGTDLIIISGFTVGTDSHAHELALGAGCSTVAVMPCGCDIVHPSTNKELYKRIVGGGGAVVSEFEDGFKPQKWTYPKRNRIIAALSKVLLVVEASLNSGSMITSSFASKYRRKIFSVPGDIYTERSAGTNKLIAEGAEIYLSPGQIIREMGVVTSETPGSDTVVPANRIPINESDVLSILKEKSLNFDDLSTGTGIPAPVLNRVLVGMMLKNLISEKEGVYHVL</sequence>
<dbReference type="InterPro" id="IPR003488">
    <property type="entry name" value="DprA"/>
</dbReference>
<dbReference type="Proteomes" id="UP000033910">
    <property type="component" value="Unassembled WGS sequence"/>
</dbReference>
<gene>
    <name evidence="3" type="ORF">UV89_C0024G0003</name>
</gene>
<dbReference type="Pfam" id="PF02481">
    <property type="entry name" value="DNA_processg_A"/>
    <property type="match status" value="1"/>
</dbReference>
<comment type="similarity">
    <text evidence="1">Belongs to the DprA/Smf family.</text>
</comment>
<accession>A0A0G1GSA9</accession>
<dbReference type="PANTHER" id="PTHR43022">
    <property type="entry name" value="PROTEIN SMF"/>
    <property type="match status" value="1"/>
</dbReference>
<comment type="caution">
    <text evidence="3">The sequence shown here is derived from an EMBL/GenBank/DDBJ whole genome shotgun (WGS) entry which is preliminary data.</text>
</comment>
<proteinExistence type="inferred from homology"/>
<dbReference type="Gene3D" id="3.40.50.450">
    <property type="match status" value="1"/>
</dbReference>
<feature type="domain" description="Smf/DprA SLOG" evidence="2">
    <location>
        <begin position="21"/>
        <end position="225"/>
    </location>
</feature>
<dbReference type="PANTHER" id="PTHR43022:SF1">
    <property type="entry name" value="PROTEIN SMF"/>
    <property type="match status" value="1"/>
</dbReference>
<organism evidence="3 4">
    <name type="scientific">candidate division WWE3 bacterium GW2011_GWB2_43_22</name>
    <dbReference type="NCBI Taxonomy" id="1619118"/>
    <lineage>
        <taxon>Bacteria</taxon>
        <taxon>Katanobacteria</taxon>
    </lineage>
</organism>
<dbReference type="NCBIfam" id="TIGR00732">
    <property type="entry name" value="dprA"/>
    <property type="match status" value="1"/>
</dbReference>
<name>A0A0G1GSA9_UNCKA</name>
<evidence type="ECO:0000313" key="4">
    <source>
        <dbReference type="Proteomes" id="UP000033910"/>
    </source>
</evidence>
<reference evidence="3 4" key="1">
    <citation type="journal article" date="2015" name="Nature">
        <title>rRNA introns, odd ribosomes, and small enigmatic genomes across a large radiation of phyla.</title>
        <authorList>
            <person name="Brown C.T."/>
            <person name="Hug L.A."/>
            <person name="Thomas B.C."/>
            <person name="Sharon I."/>
            <person name="Castelle C.J."/>
            <person name="Singh A."/>
            <person name="Wilkins M.J."/>
            <person name="Williams K.H."/>
            <person name="Banfield J.F."/>
        </authorList>
    </citation>
    <scope>NUCLEOTIDE SEQUENCE [LARGE SCALE GENOMIC DNA]</scope>
</reference>
<dbReference type="SUPFAM" id="SSF102405">
    <property type="entry name" value="MCP/YpsA-like"/>
    <property type="match status" value="1"/>
</dbReference>
<evidence type="ECO:0000313" key="3">
    <source>
        <dbReference type="EMBL" id="KKT10232.1"/>
    </source>
</evidence>
<protein>
    <submittedName>
        <fullName evidence="3">Protecting protein DprA protein</fullName>
    </submittedName>
</protein>
<dbReference type="EMBL" id="LCGF01000024">
    <property type="protein sequence ID" value="KKT10232.1"/>
    <property type="molecule type" value="Genomic_DNA"/>
</dbReference>
<dbReference type="InterPro" id="IPR057666">
    <property type="entry name" value="DrpA_SLOG"/>
</dbReference>
<dbReference type="PATRIC" id="fig|1619118.3.peg.328"/>
<dbReference type="GO" id="GO:0009294">
    <property type="term" value="P:DNA-mediated transformation"/>
    <property type="evidence" value="ECO:0007669"/>
    <property type="project" value="InterPro"/>
</dbReference>